<keyword evidence="1" id="KW-0175">Coiled coil</keyword>
<accession>A0A0M3JLC9</accession>
<feature type="coiled-coil region" evidence="1">
    <location>
        <begin position="12"/>
        <end position="39"/>
    </location>
</feature>
<protein>
    <submittedName>
        <fullName evidence="2">V-SNARE coiled-coil homology domain-containing protein</fullName>
    </submittedName>
</protein>
<dbReference type="WBParaSite" id="ASIM_0000846001-mRNA-1">
    <property type="protein sequence ID" value="ASIM_0000846001-mRNA-1"/>
    <property type="gene ID" value="ASIM_0000846001"/>
</dbReference>
<evidence type="ECO:0000313" key="2">
    <source>
        <dbReference type="WBParaSite" id="ASIM_0000846001-mRNA-1"/>
    </source>
</evidence>
<reference evidence="2" key="1">
    <citation type="submission" date="2017-02" db="UniProtKB">
        <authorList>
            <consortium name="WormBaseParasite"/>
        </authorList>
    </citation>
    <scope>IDENTIFICATION</scope>
</reference>
<dbReference type="AlphaFoldDB" id="A0A0M3JLC9"/>
<evidence type="ECO:0000256" key="1">
    <source>
        <dbReference type="SAM" id="Coils"/>
    </source>
</evidence>
<proteinExistence type="predicted"/>
<organism evidence="2">
    <name type="scientific">Anisakis simplex</name>
    <name type="common">Herring worm</name>
    <dbReference type="NCBI Taxonomy" id="6269"/>
    <lineage>
        <taxon>Eukaryota</taxon>
        <taxon>Metazoa</taxon>
        <taxon>Ecdysozoa</taxon>
        <taxon>Nematoda</taxon>
        <taxon>Chromadorea</taxon>
        <taxon>Rhabditida</taxon>
        <taxon>Spirurina</taxon>
        <taxon>Ascaridomorpha</taxon>
        <taxon>Ascaridoidea</taxon>
        <taxon>Anisakidae</taxon>
        <taxon>Anisakis</taxon>
        <taxon>Anisakis simplex complex</taxon>
    </lineage>
</organism>
<name>A0A0M3JLC9_ANISI</name>
<sequence length="60" mass="7139">LEGRQQEKKKLLEAVKKHRKGMKSQLEDMLNNAKRLQRDEEVSVVVFIFVLERLCAIWND</sequence>